<keyword evidence="2" id="KW-1185">Reference proteome</keyword>
<protein>
    <submittedName>
        <fullName evidence="1">NAD-binding Rossmann fold oxidoreductase</fullName>
    </submittedName>
</protein>
<comment type="caution">
    <text evidence="1">The sequence shown here is derived from an EMBL/GenBank/DDBJ whole genome shotgun (WGS) entry which is preliminary data.</text>
</comment>
<dbReference type="OrthoDB" id="446809at2759"/>
<dbReference type="AlphaFoldDB" id="A0A3A2Z663"/>
<dbReference type="Proteomes" id="UP000266188">
    <property type="component" value="Unassembled WGS sequence"/>
</dbReference>
<dbReference type="EMBL" id="MVGC01002442">
    <property type="protein sequence ID" value="RJE16837.1"/>
    <property type="molecule type" value="Genomic_DNA"/>
</dbReference>
<sequence length="91" mass="10233">MTPRRNRVELCDSDGFVKVEPTPGWYDRYEAAFVTEARSWVDALMDGDPMPIPVRDALTSLTIAEALQESLKTGQKVMFDKKGQRVETVVA</sequence>
<evidence type="ECO:0000313" key="1">
    <source>
        <dbReference type="EMBL" id="RJE16837.1"/>
    </source>
</evidence>
<dbReference type="Gene3D" id="3.30.360.10">
    <property type="entry name" value="Dihydrodipicolinate Reductase, domain 2"/>
    <property type="match status" value="1"/>
</dbReference>
<dbReference type="STRING" id="2070753.A0A3A2Z663"/>
<name>A0A3A2Z663_9EURO</name>
<evidence type="ECO:0000313" key="2">
    <source>
        <dbReference type="Proteomes" id="UP000266188"/>
    </source>
</evidence>
<accession>A0A3A2Z663</accession>
<reference evidence="2" key="1">
    <citation type="submission" date="2017-02" db="EMBL/GenBank/DDBJ databases">
        <authorList>
            <person name="Tafer H."/>
            <person name="Lopandic K."/>
        </authorList>
    </citation>
    <scope>NUCLEOTIDE SEQUENCE [LARGE SCALE GENOMIC DNA]</scope>
    <source>
        <strain evidence="2">CBS 366.77</strain>
    </source>
</reference>
<organism evidence="1 2">
    <name type="scientific">Aspergillus sclerotialis</name>
    <dbReference type="NCBI Taxonomy" id="2070753"/>
    <lineage>
        <taxon>Eukaryota</taxon>
        <taxon>Fungi</taxon>
        <taxon>Dikarya</taxon>
        <taxon>Ascomycota</taxon>
        <taxon>Pezizomycotina</taxon>
        <taxon>Eurotiomycetes</taxon>
        <taxon>Eurotiomycetidae</taxon>
        <taxon>Eurotiales</taxon>
        <taxon>Aspergillaceae</taxon>
        <taxon>Aspergillus</taxon>
        <taxon>Aspergillus subgen. Polypaecilum</taxon>
    </lineage>
</organism>
<proteinExistence type="predicted"/>
<gene>
    <name evidence="1" type="ORF">PHISCL_10826</name>
</gene>